<protein>
    <submittedName>
        <fullName evidence="1">Pyridoxamine 5'-phosphate oxidase family protein</fullName>
    </submittedName>
</protein>
<dbReference type="Proteomes" id="UP001202922">
    <property type="component" value="Unassembled WGS sequence"/>
</dbReference>
<organism evidence="1 2">
    <name type="scientific">Sinomonas terrae</name>
    <dbReference type="NCBI Taxonomy" id="2908838"/>
    <lineage>
        <taxon>Bacteria</taxon>
        <taxon>Bacillati</taxon>
        <taxon>Actinomycetota</taxon>
        <taxon>Actinomycetes</taxon>
        <taxon>Micrococcales</taxon>
        <taxon>Micrococcaceae</taxon>
        <taxon>Sinomonas</taxon>
    </lineage>
</organism>
<evidence type="ECO:0000313" key="2">
    <source>
        <dbReference type="Proteomes" id="UP001202922"/>
    </source>
</evidence>
<dbReference type="Gene3D" id="2.30.110.10">
    <property type="entry name" value="Electron Transport, Fmn-binding Protein, Chain A"/>
    <property type="match status" value="1"/>
</dbReference>
<accession>A0ABS9U1L4</accession>
<dbReference type="RefSeq" id="WP_241053960.1">
    <property type="nucleotide sequence ID" value="NZ_JAKZBV010000001.1"/>
</dbReference>
<keyword evidence="2" id="KW-1185">Reference proteome</keyword>
<dbReference type="PANTHER" id="PTHR34071">
    <property type="entry name" value="5-NITROIMIDAZOLE ANTIBIOTICS RESISTANCE PROTEIN, NIMA-FAMILY-RELATED PROTEIN-RELATED"/>
    <property type="match status" value="1"/>
</dbReference>
<dbReference type="EMBL" id="JAKZBV010000001">
    <property type="protein sequence ID" value="MCH6470460.1"/>
    <property type="molecule type" value="Genomic_DNA"/>
</dbReference>
<dbReference type="InterPro" id="IPR024747">
    <property type="entry name" value="Pyridox_Oxase-rel"/>
</dbReference>
<sequence length="223" mass="23378">MDSLSPTPRTTIGRGRNRAVEDRAILHAFLEDALLAHLGVVARDHPVVLPTAFGVDLEGPDASGSLYLHGSVAAGWLAKALERDVCVTITELDGLVAGRSAFHHSMNYRSAVVIGRARLVDDAGEREQALAAVVDHMIPGRWATLRPSTRKELAATAVLAVPLAEASMKQRSGGPVDEPEDIAAGVWGGHIPLLRNAGLPVGDEDSQGPVPSDVAARAADLAC</sequence>
<dbReference type="SUPFAM" id="SSF50475">
    <property type="entry name" value="FMN-binding split barrel"/>
    <property type="match status" value="1"/>
</dbReference>
<gene>
    <name evidence="1" type="ORF">L0M17_10810</name>
</gene>
<name>A0ABS9U1L4_9MICC</name>
<reference evidence="1 2" key="1">
    <citation type="submission" date="2022-03" db="EMBL/GenBank/DDBJ databases">
        <title>Sinomonas sp. isolated from a soil.</title>
        <authorList>
            <person name="Han J."/>
            <person name="Kim D.-U."/>
        </authorList>
    </citation>
    <scope>NUCLEOTIDE SEQUENCE [LARGE SCALE GENOMIC DNA]</scope>
    <source>
        <strain evidence="1 2">5-5</strain>
    </source>
</reference>
<proteinExistence type="predicted"/>
<dbReference type="InterPro" id="IPR012349">
    <property type="entry name" value="Split_barrel_FMN-bd"/>
</dbReference>
<dbReference type="PANTHER" id="PTHR34071:SF2">
    <property type="entry name" value="FLAVIN-NUCLEOTIDE-BINDING PROTEIN"/>
    <property type="match status" value="1"/>
</dbReference>
<comment type="caution">
    <text evidence="1">The sequence shown here is derived from an EMBL/GenBank/DDBJ whole genome shotgun (WGS) entry which is preliminary data.</text>
</comment>
<evidence type="ECO:0000313" key="1">
    <source>
        <dbReference type="EMBL" id="MCH6470460.1"/>
    </source>
</evidence>
<dbReference type="Pfam" id="PF12900">
    <property type="entry name" value="Pyridox_ox_2"/>
    <property type="match status" value="1"/>
</dbReference>